<dbReference type="Pfam" id="PF04280">
    <property type="entry name" value="Tim44"/>
    <property type="match status" value="1"/>
</dbReference>
<evidence type="ECO:0000313" key="6">
    <source>
        <dbReference type="Proteomes" id="UP000185062"/>
    </source>
</evidence>
<protein>
    <submittedName>
        <fullName evidence="5">Predicted lipid-binding transport protein, Tim44 family</fullName>
    </submittedName>
</protein>
<feature type="transmembrane region" description="Helical" evidence="2">
    <location>
        <begin position="98"/>
        <end position="115"/>
    </location>
</feature>
<feature type="region of interest" description="Disordered" evidence="1">
    <location>
        <begin position="120"/>
        <end position="168"/>
    </location>
</feature>
<dbReference type="AlphaFoldDB" id="A0A1N6H2V8"/>
<dbReference type="RefSeq" id="WP_028461398.1">
    <property type="nucleotide sequence ID" value="NZ_FSRO01000001.1"/>
</dbReference>
<proteinExistence type="predicted"/>
<evidence type="ECO:0000256" key="1">
    <source>
        <dbReference type="SAM" id="MobiDB-lite"/>
    </source>
</evidence>
<evidence type="ECO:0000256" key="2">
    <source>
        <dbReference type="SAM" id="Phobius"/>
    </source>
</evidence>
<organism evidence="5 6">
    <name type="scientific">Nitrosomonas cryotolerans ATCC 49181</name>
    <dbReference type="NCBI Taxonomy" id="1131553"/>
    <lineage>
        <taxon>Bacteria</taxon>
        <taxon>Pseudomonadati</taxon>
        <taxon>Pseudomonadota</taxon>
        <taxon>Betaproteobacteria</taxon>
        <taxon>Nitrosomonadales</taxon>
        <taxon>Nitrosomonadaceae</taxon>
        <taxon>Nitrosomonas</taxon>
    </lineage>
</organism>
<feature type="domain" description="Tim44-like" evidence="4">
    <location>
        <begin position="160"/>
        <end position="292"/>
    </location>
</feature>
<dbReference type="STRING" id="44575.SAMN05216419_101549"/>
<keyword evidence="2" id="KW-1133">Transmembrane helix</keyword>
<dbReference type="Proteomes" id="UP000185062">
    <property type="component" value="Unassembled WGS sequence"/>
</dbReference>
<feature type="compositionally biased region" description="Low complexity" evidence="1">
    <location>
        <begin position="42"/>
        <end position="62"/>
    </location>
</feature>
<dbReference type="SMART" id="SM00978">
    <property type="entry name" value="Tim44"/>
    <property type="match status" value="1"/>
</dbReference>
<feature type="chain" id="PRO_5009936314" evidence="3">
    <location>
        <begin position="20"/>
        <end position="294"/>
    </location>
</feature>
<feature type="signal peptide" evidence="3">
    <location>
        <begin position="1"/>
        <end position="19"/>
    </location>
</feature>
<dbReference type="InterPro" id="IPR007379">
    <property type="entry name" value="Tim44-like_dom"/>
</dbReference>
<evidence type="ECO:0000259" key="4">
    <source>
        <dbReference type="SMART" id="SM00978"/>
    </source>
</evidence>
<reference evidence="5 6" key="1">
    <citation type="submission" date="2016-12" db="EMBL/GenBank/DDBJ databases">
        <authorList>
            <person name="Song W.-J."/>
            <person name="Kurnit D.M."/>
        </authorList>
    </citation>
    <scope>NUCLEOTIDE SEQUENCE [LARGE SCALE GENOMIC DNA]</scope>
    <source>
        <strain evidence="5 6">ATCC 49181</strain>
    </source>
</reference>
<sequence>MKKIFTLLTLVMFSSGMTAFDVEAKRMGGGKNIGKQRESVNQQATANPKQAPAATPAATPPASGLSKWAGPLAGLAAGGLLAALFMGGAFEGMNMMDIVILVVLIAAIFFIIRMMRKPHKESPTRPMQFSGLNTNTDPSNSGIMPPPPSSASVTTPTKESLTHTHHSGNIPADFQVEPFLRQAKISFIRLQAAHDTGDTNDIREYTTPEMFAEISMQINERTHKVQKTEIISIDADLLDIETTDELAVASVRFTGQIRETPDALPETFDEIWHVQKDLKDNTATWLLTGIQQTT</sequence>
<dbReference type="Gene3D" id="3.10.450.240">
    <property type="match status" value="1"/>
</dbReference>
<feature type="compositionally biased region" description="Polar residues" evidence="1">
    <location>
        <begin position="125"/>
        <end position="142"/>
    </location>
</feature>
<dbReference type="SUPFAM" id="SSF54427">
    <property type="entry name" value="NTF2-like"/>
    <property type="match status" value="1"/>
</dbReference>
<keyword evidence="2" id="KW-0812">Transmembrane</keyword>
<keyword evidence="6" id="KW-1185">Reference proteome</keyword>
<keyword evidence="3" id="KW-0732">Signal</keyword>
<feature type="transmembrane region" description="Helical" evidence="2">
    <location>
        <begin position="68"/>
        <end position="86"/>
    </location>
</feature>
<keyword evidence="2" id="KW-0472">Membrane</keyword>
<gene>
    <name evidence="5" type="ORF">SAMN02743940_0988</name>
</gene>
<accession>A0A1N6H2V8</accession>
<dbReference type="EMBL" id="FSRO01000001">
    <property type="protein sequence ID" value="SIO14032.1"/>
    <property type="molecule type" value="Genomic_DNA"/>
</dbReference>
<evidence type="ECO:0000313" key="5">
    <source>
        <dbReference type="EMBL" id="SIO14032.1"/>
    </source>
</evidence>
<dbReference type="eggNOG" id="COG4395">
    <property type="taxonomic scope" value="Bacteria"/>
</dbReference>
<dbReference type="InterPro" id="IPR032710">
    <property type="entry name" value="NTF2-like_dom_sf"/>
</dbReference>
<name>A0A1N6H2V8_9PROT</name>
<dbReference type="PANTHER" id="PTHR41542:SF1">
    <property type="entry name" value="BLL5807 PROTEIN"/>
    <property type="match status" value="1"/>
</dbReference>
<feature type="region of interest" description="Disordered" evidence="1">
    <location>
        <begin position="41"/>
        <end position="62"/>
    </location>
</feature>
<dbReference type="PANTHER" id="PTHR41542">
    <property type="entry name" value="BLL5807 PROTEIN"/>
    <property type="match status" value="1"/>
</dbReference>
<evidence type="ECO:0000256" key="3">
    <source>
        <dbReference type="SAM" id="SignalP"/>
    </source>
</evidence>